<dbReference type="CDD" id="cd00833">
    <property type="entry name" value="PKS"/>
    <property type="match status" value="1"/>
</dbReference>
<name>A0A7Z0WD68_9PSEU</name>
<feature type="domain" description="Carrier" evidence="7">
    <location>
        <begin position="827"/>
        <end position="902"/>
    </location>
</feature>
<evidence type="ECO:0000313" key="10">
    <source>
        <dbReference type="EMBL" id="OLF04234.1"/>
    </source>
</evidence>
<evidence type="ECO:0000313" key="11">
    <source>
        <dbReference type="Proteomes" id="UP000185696"/>
    </source>
</evidence>
<protein>
    <recommendedName>
        <fullName evidence="12">Acyl transferase domain-containing protein</fullName>
    </recommendedName>
</protein>
<evidence type="ECO:0000256" key="4">
    <source>
        <dbReference type="ARBA" id="ARBA00022737"/>
    </source>
</evidence>
<feature type="domain" description="PKS/mFAS DH" evidence="9">
    <location>
        <begin position="163"/>
        <end position="431"/>
    </location>
</feature>
<dbReference type="GO" id="GO:0004312">
    <property type="term" value="F:fatty acid synthase activity"/>
    <property type="evidence" value="ECO:0007669"/>
    <property type="project" value="TreeGrafter"/>
</dbReference>
<sequence length="1886" mass="196237">MGDREYKRLAVSHAFHSPLMDPMLDDFREAIAGISFHEPVIPLVKDVSNLEYWVRHVRDTVRFADDIAAAEADTFLEIGPDGTLSALVDGIPLLRRDRDEPTALLTGLARLHVTGSTVDWTAIVPAATLVDLPTYAFEQHWFWPTPPRGIGDVRSAGLDDADHPLLGAAVELAGGDEYLFTSRLSLRSHPWLTDHTVDGQVLVPGTALLELAVRAADQVGCPRVAELVLAAPLALPDTGAMIVQVRVGAPDGAGTRAVTVHSRPENSDQPWTAHATGTLATTSTGGGFDTTVWPPTGARPVDLAGFYDARAADGFAYGPVFAGLRAAWQHGDDVYAEVALPDGVTDTAEFGVHPGLLDACLHAGGLTGGTVTGVPFTWTGVTVHSSGAATVRVRLRPTDDGFALEAVDLAGVPVVSVASLALRPLTATDARHDDLFAVEYLPAATTPAGDEPDVVHLDSAGADPVAAAHDLATRALALLQEERDARLVIVTRAGDLASAAVGGLVRAAQAERPGRYSLVETTEDAPPDRLAEAVASAEPESRVTADGVTAPRLVRATGGANQAWDPGTVVVTGGAGGLGTLVARHLVETHGVADVLLLSRRGEVPAALADLAAVRALACDVSDRAALAAVLAGETVTGVVHAAGVLDDGAVGALTADRLAAVLAPKVDAAWYLHELTPDATTFVLFSSAAGTLGNAGQANYAAANAFLDALAEHRRGLGLPAVSLAWGPWDTEGMAGEHADRMARSGMPPLTPEHGLDLLDRALDADRAHVVPLRLDLAVLRTHETVPPRLRGLVRTRIRRATVAASTVASGLAATLSAMDSQGGVEFLHDLVADQVATVLGHLTSGTVDRTSTFRDLGFDSLTAVEFRNRLGVVTGLRLPATLVFDYPTAPALVDHLLEEIFGAVTDTPASTTAVVDGDPVVVVGMACRFPGGVASPEDLWRLVLDGTDAITPLPTNRGWGADLPDLSGGFLADAGLFDPGFFGMSPREALATDAQQRLLLQTSWEALERAGIDPVSLRGSRTGVFAGVMYSDYAALLQGEEFAGFRGNGSSPSIVSGRVSYAFGLEGPAMTVDTACSSALVALHVATQALRAGECTLALAGGVSVMSTPSAFLDFAAQGGLASDGRCKAFGDSADGVGWSEGVGMLVLARQSDAERLGYPVLAVVKGSAVNSDGASNGLTAPNGPSQQRVIRQALANAGLSTRDVDVVEAHGTGTTLGDPIEAQALLATYGQDRESPLLLGSVKSNLGHTQAAAGVAGIVKVIMAMRHGVVPPTLHADTPSSHVDWSAGAIELATSATDWPAMDRARRVAVSSFGLSGTNAHVILEAGPAAPAPVGTDRVPWSVSAKSAEALGSQVARLSGVDLPAGDVAWSLLSRSLFAHRAVLLDGVEIARGVAAPGRVGFVFAGQGAQRLGMGRELHERFPVFASAIDAVFAELDPRVREVMWGDDPGQLNDTTWAQPALFALEVALYRLIESLGVRPDVVVGHSIGEIAAAHVAGVLSLTDACRLVTARATLMGALPPGGVMVAVQAAEDELTLTAGASIAAVNGPVSVVVAGVEAEVMAVVGERRHRRLAVSHAFHSPLMDPMLDDFREAIAGISFHEPVIPLVKDVTDPEYWVRHVRDTVRFADDVATAEADTFLEIGPDGTLSALIDGIPSLRRDRDEKTAFFTAVARLHVTGSTVDWTAIVPAATLVDLPTYAFEQHWFWPTPSRRAGDVRSAGLDDADHPLLGAVVTLADSDDVVFTSLLSVSALPWLVDHTVGGRVVVAGAALLDLAVAAADHVGRGRVEELTLAAPVDLTEHDTVQLRLRVTGDTFTVHSRPAGAVDELWSLHASGSFADTPGAPAVFDTAEWPPPGAATVSVEDCYSLLAESGFGYGPVFQA</sequence>
<dbReference type="SUPFAM" id="SSF47336">
    <property type="entry name" value="ACP-like"/>
    <property type="match status" value="1"/>
</dbReference>
<dbReference type="Pfam" id="PF08659">
    <property type="entry name" value="KR"/>
    <property type="match status" value="1"/>
</dbReference>
<dbReference type="Pfam" id="PF14765">
    <property type="entry name" value="PS-DH"/>
    <property type="match status" value="1"/>
</dbReference>
<dbReference type="InterPro" id="IPR036291">
    <property type="entry name" value="NAD(P)-bd_dom_sf"/>
</dbReference>
<dbReference type="Pfam" id="PF02801">
    <property type="entry name" value="Ketoacyl-synt_C"/>
    <property type="match status" value="1"/>
</dbReference>
<keyword evidence="2" id="KW-0597">Phosphoprotein</keyword>
<dbReference type="InterPro" id="IPR013968">
    <property type="entry name" value="PKS_KR"/>
</dbReference>
<dbReference type="Gene3D" id="1.10.287.1960">
    <property type="match status" value="1"/>
</dbReference>
<evidence type="ECO:0000256" key="3">
    <source>
        <dbReference type="ARBA" id="ARBA00022679"/>
    </source>
</evidence>
<accession>A0A7Z0WD68</accession>
<feature type="domain" description="PKS/mFAS DH" evidence="9">
    <location>
        <begin position="1730"/>
        <end position="1886"/>
    </location>
</feature>
<dbReference type="SMART" id="SM00827">
    <property type="entry name" value="PKS_AT"/>
    <property type="match status" value="1"/>
</dbReference>
<dbReference type="InterPro" id="IPR009081">
    <property type="entry name" value="PP-bd_ACP"/>
</dbReference>
<dbReference type="CDD" id="cd08956">
    <property type="entry name" value="KR_3_FAS_SDR_x"/>
    <property type="match status" value="1"/>
</dbReference>
<evidence type="ECO:0000259" key="7">
    <source>
        <dbReference type="PROSITE" id="PS50075"/>
    </source>
</evidence>
<dbReference type="GO" id="GO:0006633">
    <property type="term" value="P:fatty acid biosynthetic process"/>
    <property type="evidence" value="ECO:0007669"/>
    <property type="project" value="InterPro"/>
</dbReference>
<dbReference type="InterPro" id="IPR014031">
    <property type="entry name" value="Ketoacyl_synth_C"/>
</dbReference>
<dbReference type="InterPro" id="IPR016039">
    <property type="entry name" value="Thiolase-like"/>
</dbReference>
<dbReference type="PROSITE" id="PS52004">
    <property type="entry name" value="KS3_2"/>
    <property type="match status" value="1"/>
</dbReference>
<dbReference type="InterPro" id="IPR018201">
    <property type="entry name" value="Ketoacyl_synth_AS"/>
</dbReference>
<dbReference type="Gene3D" id="3.40.50.720">
    <property type="entry name" value="NAD(P)-binding Rossmann-like Domain"/>
    <property type="match status" value="1"/>
</dbReference>
<dbReference type="Gene3D" id="3.40.366.10">
    <property type="entry name" value="Malonyl-Coenzyme A Acyl Carrier Protein, domain 2"/>
    <property type="match status" value="2"/>
</dbReference>
<feature type="region of interest" description="C-terminal hotdog fold" evidence="6">
    <location>
        <begin position="298"/>
        <end position="431"/>
    </location>
</feature>
<dbReference type="FunFam" id="3.40.47.10:FF:000019">
    <property type="entry name" value="Polyketide synthase type I"/>
    <property type="match status" value="1"/>
</dbReference>
<proteinExistence type="predicted"/>
<feature type="active site" description="Proton donor; for dehydratase activity" evidence="6">
    <location>
        <position position="358"/>
    </location>
</feature>
<comment type="caution">
    <text evidence="6">Lacks conserved residue(s) required for the propagation of feature annotation.</text>
</comment>
<dbReference type="GO" id="GO:0031177">
    <property type="term" value="F:phosphopantetheine binding"/>
    <property type="evidence" value="ECO:0007669"/>
    <property type="project" value="InterPro"/>
</dbReference>
<dbReference type="SUPFAM" id="SSF52151">
    <property type="entry name" value="FabD/lysophospholipase-like"/>
    <property type="match status" value="2"/>
</dbReference>
<keyword evidence="4" id="KW-0677">Repeat</keyword>
<dbReference type="Gene3D" id="3.10.129.110">
    <property type="entry name" value="Polyketide synthase dehydratase"/>
    <property type="match status" value="2"/>
</dbReference>
<dbReference type="InterPro" id="IPR049551">
    <property type="entry name" value="PKS_DH_C"/>
</dbReference>
<feature type="region of interest" description="N-terminal hotdog fold" evidence="6">
    <location>
        <begin position="163"/>
        <end position="286"/>
    </location>
</feature>
<dbReference type="InterPro" id="IPR057326">
    <property type="entry name" value="KR_dom"/>
</dbReference>
<dbReference type="Pfam" id="PF00109">
    <property type="entry name" value="ketoacyl-synt"/>
    <property type="match status" value="1"/>
</dbReference>
<keyword evidence="11" id="KW-1185">Reference proteome</keyword>
<dbReference type="Gene3D" id="1.10.1200.10">
    <property type="entry name" value="ACP-like"/>
    <property type="match status" value="1"/>
</dbReference>
<dbReference type="SMART" id="SM00823">
    <property type="entry name" value="PKS_PP"/>
    <property type="match status" value="1"/>
</dbReference>
<dbReference type="SMART" id="SM01294">
    <property type="entry name" value="PKS_PP_betabranch"/>
    <property type="match status" value="1"/>
</dbReference>
<evidence type="ECO:0000256" key="5">
    <source>
        <dbReference type="ARBA" id="ARBA00023268"/>
    </source>
</evidence>
<dbReference type="InterPro" id="IPR020841">
    <property type="entry name" value="PKS_Beta-ketoAc_synthase_dom"/>
</dbReference>
<dbReference type="InterPro" id="IPR049900">
    <property type="entry name" value="PKS_mFAS_DH"/>
</dbReference>
<evidence type="ECO:0000259" key="8">
    <source>
        <dbReference type="PROSITE" id="PS52004"/>
    </source>
</evidence>
<dbReference type="SMART" id="SM00825">
    <property type="entry name" value="PKS_KS"/>
    <property type="match status" value="1"/>
</dbReference>
<dbReference type="SUPFAM" id="SSF51735">
    <property type="entry name" value="NAD(P)-binding Rossmann-fold domains"/>
    <property type="match status" value="2"/>
</dbReference>
<dbReference type="InterPro" id="IPR014043">
    <property type="entry name" value="Acyl_transferase_dom"/>
</dbReference>
<dbReference type="InterPro" id="IPR050091">
    <property type="entry name" value="PKS_NRPS_Biosynth_Enz"/>
</dbReference>
<dbReference type="Gene3D" id="3.40.47.10">
    <property type="match status" value="1"/>
</dbReference>
<dbReference type="SMART" id="SM00826">
    <property type="entry name" value="PKS_DH"/>
    <property type="match status" value="2"/>
</dbReference>
<dbReference type="PANTHER" id="PTHR43775">
    <property type="entry name" value="FATTY ACID SYNTHASE"/>
    <property type="match status" value="1"/>
</dbReference>
<dbReference type="Pfam" id="PF00550">
    <property type="entry name" value="PP-binding"/>
    <property type="match status" value="1"/>
</dbReference>
<feature type="region of interest" description="N-terminal hotdog fold" evidence="6">
    <location>
        <begin position="1730"/>
        <end position="1848"/>
    </location>
</feature>
<evidence type="ECO:0000256" key="2">
    <source>
        <dbReference type="ARBA" id="ARBA00022553"/>
    </source>
</evidence>
<dbReference type="EMBL" id="MSIF01000055">
    <property type="protein sequence ID" value="OLF04234.1"/>
    <property type="molecule type" value="Genomic_DNA"/>
</dbReference>
<dbReference type="GO" id="GO:0004315">
    <property type="term" value="F:3-oxoacyl-[acyl-carrier-protein] synthase activity"/>
    <property type="evidence" value="ECO:0007669"/>
    <property type="project" value="InterPro"/>
</dbReference>
<dbReference type="InterPro" id="IPR049552">
    <property type="entry name" value="PKS_DH_N"/>
</dbReference>
<dbReference type="SUPFAM" id="SSF53901">
    <property type="entry name" value="Thiolase-like"/>
    <property type="match status" value="1"/>
</dbReference>
<dbReference type="InterPro" id="IPR036736">
    <property type="entry name" value="ACP-like_sf"/>
</dbReference>
<comment type="caution">
    <text evidence="10">The sequence shown here is derived from an EMBL/GenBank/DDBJ whole genome shotgun (WGS) entry which is preliminary data.</text>
</comment>
<dbReference type="InterPro" id="IPR020807">
    <property type="entry name" value="PKS_DH"/>
</dbReference>
<dbReference type="SMART" id="SM00822">
    <property type="entry name" value="PKS_KR"/>
    <property type="match status" value="1"/>
</dbReference>
<dbReference type="Proteomes" id="UP000185696">
    <property type="component" value="Unassembled WGS sequence"/>
</dbReference>
<dbReference type="PROSITE" id="PS50075">
    <property type="entry name" value="CARRIER"/>
    <property type="match status" value="1"/>
</dbReference>
<evidence type="ECO:0000256" key="1">
    <source>
        <dbReference type="ARBA" id="ARBA00022450"/>
    </source>
</evidence>
<dbReference type="PROSITE" id="PS00606">
    <property type="entry name" value="KS3_1"/>
    <property type="match status" value="1"/>
</dbReference>
<dbReference type="InterPro" id="IPR020806">
    <property type="entry name" value="PKS_PP-bd"/>
</dbReference>
<feature type="active site" description="Proton acceptor; for dehydratase activity" evidence="6">
    <location>
        <position position="195"/>
    </location>
</feature>
<dbReference type="Gene3D" id="3.30.70.250">
    <property type="entry name" value="Malonyl-CoA ACP transacylase, ACP-binding"/>
    <property type="match status" value="1"/>
</dbReference>
<dbReference type="InterPro" id="IPR001227">
    <property type="entry name" value="Ac_transferase_dom_sf"/>
</dbReference>
<evidence type="ECO:0000259" key="9">
    <source>
        <dbReference type="PROSITE" id="PS52019"/>
    </source>
</evidence>
<dbReference type="Pfam" id="PF00698">
    <property type="entry name" value="Acyl_transf_1"/>
    <property type="match status" value="1"/>
</dbReference>
<dbReference type="InterPro" id="IPR042104">
    <property type="entry name" value="PKS_dehydratase_sf"/>
</dbReference>
<feature type="region of interest" description="C-terminal hotdog fold" evidence="6">
    <location>
        <begin position="1861"/>
        <end position="1886"/>
    </location>
</feature>
<keyword evidence="3" id="KW-0808">Transferase</keyword>
<dbReference type="InterPro" id="IPR032821">
    <property type="entry name" value="PKS_assoc"/>
</dbReference>
<dbReference type="Pfam" id="PF16197">
    <property type="entry name" value="KAsynt_C_assoc"/>
    <property type="match status" value="1"/>
</dbReference>
<dbReference type="InterPro" id="IPR014030">
    <property type="entry name" value="Ketoacyl_synth_N"/>
</dbReference>
<dbReference type="PANTHER" id="PTHR43775:SF51">
    <property type="entry name" value="INACTIVE PHENOLPHTHIOCEROL SYNTHESIS POLYKETIDE SYNTHASE TYPE I PKS1-RELATED"/>
    <property type="match status" value="1"/>
</dbReference>
<keyword evidence="1" id="KW-0596">Phosphopantetheine</keyword>
<feature type="non-terminal residue" evidence="10">
    <location>
        <position position="1886"/>
    </location>
</feature>
<dbReference type="PROSITE" id="PS52019">
    <property type="entry name" value="PKS_MFAS_DH"/>
    <property type="match status" value="2"/>
</dbReference>
<dbReference type="Gene3D" id="3.30.70.3290">
    <property type="match status" value="1"/>
</dbReference>
<keyword evidence="5" id="KW-0511">Multifunctional enzyme</keyword>
<reference evidence="10 11" key="1">
    <citation type="submission" date="2016-12" db="EMBL/GenBank/DDBJ databases">
        <title>The draft genome sequence of Actinophytocola xinjiangensis.</title>
        <authorList>
            <person name="Wang W."/>
            <person name="Yuan L."/>
        </authorList>
    </citation>
    <scope>NUCLEOTIDE SEQUENCE [LARGE SCALE GENOMIC DNA]</scope>
    <source>
        <strain evidence="10 11">CGMCC 4.4663</strain>
    </source>
</reference>
<evidence type="ECO:0008006" key="12">
    <source>
        <dbReference type="Google" id="ProtNLM"/>
    </source>
</evidence>
<gene>
    <name evidence="10" type="ORF">BLA60_41750</name>
</gene>
<dbReference type="FunFam" id="1.10.1200.10:FF:000007">
    <property type="entry name" value="Probable polyketide synthase pks17"/>
    <property type="match status" value="1"/>
</dbReference>
<dbReference type="InterPro" id="IPR016035">
    <property type="entry name" value="Acyl_Trfase/lysoPLipase"/>
</dbReference>
<feature type="domain" description="Ketosynthase family 3 (KS3)" evidence="8">
    <location>
        <begin position="919"/>
        <end position="1329"/>
    </location>
</feature>
<dbReference type="Pfam" id="PF21089">
    <property type="entry name" value="PKS_DH_N"/>
    <property type="match status" value="2"/>
</dbReference>
<evidence type="ECO:0000256" key="6">
    <source>
        <dbReference type="PROSITE-ProRule" id="PRU01363"/>
    </source>
</evidence>
<organism evidence="10 11">
    <name type="scientific">Actinophytocola xinjiangensis</name>
    <dbReference type="NCBI Taxonomy" id="485602"/>
    <lineage>
        <taxon>Bacteria</taxon>
        <taxon>Bacillati</taxon>
        <taxon>Actinomycetota</taxon>
        <taxon>Actinomycetes</taxon>
        <taxon>Pseudonocardiales</taxon>
        <taxon>Pseudonocardiaceae</taxon>
    </lineage>
</organism>